<accession>A0ABD0UR44</accession>
<organism evidence="1 2">
    <name type="scientific">Dendrobium thyrsiflorum</name>
    <name type="common">Pinecone-like raceme dendrobium</name>
    <name type="synonym">Orchid</name>
    <dbReference type="NCBI Taxonomy" id="117978"/>
    <lineage>
        <taxon>Eukaryota</taxon>
        <taxon>Viridiplantae</taxon>
        <taxon>Streptophyta</taxon>
        <taxon>Embryophyta</taxon>
        <taxon>Tracheophyta</taxon>
        <taxon>Spermatophyta</taxon>
        <taxon>Magnoliopsida</taxon>
        <taxon>Liliopsida</taxon>
        <taxon>Asparagales</taxon>
        <taxon>Orchidaceae</taxon>
        <taxon>Epidendroideae</taxon>
        <taxon>Malaxideae</taxon>
        <taxon>Dendrobiinae</taxon>
        <taxon>Dendrobium</taxon>
    </lineage>
</organism>
<evidence type="ECO:0000313" key="1">
    <source>
        <dbReference type="EMBL" id="KAL0915069.1"/>
    </source>
</evidence>
<sequence length="81" mass="8906">MSKVGLKSIGGSDPKALHSYNAFLLKAIQDIQHWTSIMPSNSLGSFANSPGAYSPPRSSPTESLFIDFFLLQHITRRNVLD</sequence>
<keyword evidence="2" id="KW-1185">Reference proteome</keyword>
<protein>
    <submittedName>
        <fullName evidence="1">Uncharacterized protein</fullName>
    </submittedName>
</protein>
<comment type="caution">
    <text evidence="1">The sequence shown here is derived from an EMBL/GenBank/DDBJ whole genome shotgun (WGS) entry which is preliminary data.</text>
</comment>
<dbReference type="AlphaFoldDB" id="A0ABD0UR44"/>
<gene>
    <name evidence="1" type="ORF">M5K25_015470</name>
</gene>
<reference evidence="1 2" key="1">
    <citation type="journal article" date="2024" name="Plant Biotechnol. J.">
        <title>Dendrobium thyrsiflorum genome and its molecular insights into genes involved in important horticultural traits.</title>
        <authorList>
            <person name="Chen B."/>
            <person name="Wang J.Y."/>
            <person name="Zheng P.J."/>
            <person name="Li K.L."/>
            <person name="Liang Y.M."/>
            <person name="Chen X.F."/>
            <person name="Zhang C."/>
            <person name="Zhao X."/>
            <person name="He X."/>
            <person name="Zhang G.Q."/>
            <person name="Liu Z.J."/>
            <person name="Xu Q."/>
        </authorList>
    </citation>
    <scope>NUCLEOTIDE SEQUENCE [LARGE SCALE GENOMIC DNA]</scope>
    <source>
        <strain evidence="1">GZMU011</strain>
    </source>
</reference>
<dbReference type="Proteomes" id="UP001552299">
    <property type="component" value="Unassembled WGS sequence"/>
</dbReference>
<dbReference type="EMBL" id="JANQDX010000012">
    <property type="protein sequence ID" value="KAL0915069.1"/>
    <property type="molecule type" value="Genomic_DNA"/>
</dbReference>
<name>A0ABD0UR44_DENTH</name>
<evidence type="ECO:0000313" key="2">
    <source>
        <dbReference type="Proteomes" id="UP001552299"/>
    </source>
</evidence>
<proteinExistence type="predicted"/>